<dbReference type="EMBL" id="KN832981">
    <property type="protein sequence ID" value="KIM86676.1"/>
    <property type="molecule type" value="Genomic_DNA"/>
</dbReference>
<dbReference type="Proteomes" id="UP000054166">
    <property type="component" value="Unassembled WGS sequence"/>
</dbReference>
<dbReference type="InParanoid" id="A0A0C3G7Q0"/>
<keyword evidence="2" id="KW-0472">Membrane</keyword>
<dbReference type="HOGENOM" id="CLU_097608_0_0_1"/>
<keyword evidence="4" id="KW-1185">Reference proteome</keyword>
<evidence type="ECO:0000313" key="3">
    <source>
        <dbReference type="EMBL" id="KIM86676.1"/>
    </source>
</evidence>
<keyword evidence="2" id="KW-1133">Transmembrane helix</keyword>
<reference evidence="3 4" key="1">
    <citation type="submission" date="2014-04" db="EMBL/GenBank/DDBJ databases">
        <authorList>
            <consortium name="DOE Joint Genome Institute"/>
            <person name="Kuo A."/>
            <person name="Tarkka M."/>
            <person name="Buscot F."/>
            <person name="Kohler A."/>
            <person name="Nagy L.G."/>
            <person name="Floudas D."/>
            <person name="Copeland A."/>
            <person name="Barry K.W."/>
            <person name="Cichocki N."/>
            <person name="Veneault-Fourrey C."/>
            <person name="LaButti K."/>
            <person name="Lindquist E.A."/>
            <person name="Lipzen A."/>
            <person name="Lundell T."/>
            <person name="Morin E."/>
            <person name="Murat C."/>
            <person name="Sun H."/>
            <person name="Tunlid A."/>
            <person name="Henrissat B."/>
            <person name="Grigoriev I.V."/>
            <person name="Hibbett D.S."/>
            <person name="Martin F."/>
            <person name="Nordberg H.P."/>
            <person name="Cantor M.N."/>
            <person name="Hua S.X."/>
        </authorList>
    </citation>
    <scope>NUCLEOTIDE SEQUENCE [LARGE SCALE GENOMIC DNA]</scope>
    <source>
        <strain evidence="3 4">F 1598</strain>
    </source>
</reference>
<feature type="transmembrane region" description="Helical" evidence="2">
    <location>
        <begin position="58"/>
        <end position="78"/>
    </location>
</feature>
<evidence type="ECO:0000256" key="2">
    <source>
        <dbReference type="SAM" id="Phobius"/>
    </source>
</evidence>
<dbReference type="OrthoDB" id="2972750at2759"/>
<feature type="compositionally biased region" description="Low complexity" evidence="1">
    <location>
        <begin position="19"/>
        <end position="39"/>
    </location>
</feature>
<reference evidence="4" key="2">
    <citation type="submission" date="2015-01" db="EMBL/GenBank/DDBJ databases">
        <title>Evolutionary Origins and Diversification of the Mycorrhizal Mutualists.</title>
        <authorList>
            <consortium name="DOE Joint Genome Institute"/>
            <consortium name="Mycorrhizal Genomics Consortium"/>
            <person name="Kohler A."/>
            <person name="Kuo A."/>
            <person name="Nagy L.G."/>
            <person name="Floudas D."/>
            <person name="Copeland A."/>
            <person name="Barry K.W."/>
            <person name="Cichocki N."/>
            <person name="Veneault-Fourrey C."/>
            <person name="LaButti K."/>
            <person name="Lindquist E.A."/>
            <person name="Lipzen A."/>
            <person name="Lundell T."/>
            <person name="Morin E."/>
            <person name="Murat C."/>
            <person name="Riley R."/>
            <person name="Ohm R."/>
            <person name="Sun H."/>
            <person name="Tunlid A."/>
            <person name="Henrissat B."/>
            <person name="Grigoriev I.V."/>
            <person name="Hibbett D.S."/>
            <person name="Martin F."/>
        </authorList>
    </citation>
    <scope>NUCLEOTIDE SEQUENCE [LARGE SCALE GENOMIC DNA]</scope>
    <source>
        <strain evidence="4">F 1598</strain>
    </source>
</reference>
<dbReference type="AlphaFoldDB" id="A0A0C3G7Q0"/>
<proteinExistence type="predicted"/>
<evidence type="ECO:0000313" key="4">
    <source>
        <dbReference type="Proteomes" id="UP000054166"/>
    </source>
</evidence>
<name>A0A0C3G7Q0_PILCF</name>
<evidence type="ECO:0000256" key="1">
    <source>
        <dbReference type="SAM" id="MobiDB-lite"/>
    </source>
</evidence>
<sequence>MDFQTNSGSYILRREQGDPSSTSTVPTTPSAQTTSTSTSNADDGNNGQGLGVTGSPPLIVAFLAVGLFMAAMITIFGWRRMVFGRGFVIQPIERDRFFAMSEYFGEKPELWDLWSRSPVGSTDQLEWEQVMPLSASIKQSDENLLNDADSQATDIRTHSRIPSHLRSIRQQIRRTAKLAGDRNSHTEPAASRTLQVAVPIVMPSTYRHGHELMNEGLSSPEIQTHTPHDADPLEYSLGLMEMPWHSDEG</sequence>
<organism evidence="3 4">
    <name type="scientific">Piloderma croceum (strain F 1598)</name>
    <dbReference type="NCBI Taxonomy" id="765440"/>
    <lineage>
        <taxon>Eukaryota</taxon>
        <taxon>Fungi</taxon>
        <taxon>Dikarya</taxon>
        <taxon>Basidiomycota</taxon>
        <taxon>Agaricomycotina</taxon>
        <taxon>Agaricomycetes</taxon>
        <taxon>Agaricomycetidae</taxon>
        <taxon>Atheliales</taxon>
        <taxon>Atheliaceae</taxon>
        <taxon>Piloderma</taxon>
    </lineage>
</organism>
<protein>
    <submittedName>
        <fullName evidence="3">Uncharacterized protein</fullName>
    </submittedName>
</protein>
<keyword evidence="2" id="KW-0812">Transmembrane</keyword>
<feature type="region of interest" description="Disordered" evidence="1">
    <location>
        <begin position="1"/>
        <end position="49"/>
    </location>
</feature>
<gene>
    <name evidence="3" type="ORF">PILCRDRAFT_815919</name>
</gene>
<accession>A0A0C3G7Q0</accession>